<reference evidence="2 3" key="1">
    <citation type="submission" date="2018-03" db="EMBL/GenBank/DDBJ databases">
        <title>Lachnoclostridium SNUG30386 gen.nov., sp.nov., isolated from human faeces.</title>
        <authorList>
            <person name="Seo B."/>
            <person name="Jeon K."/>
            <person name="Ko G."/>
        </authorList>
    </citation>
    <scope>NUCLEOTIDE SEQUENCE [LARGE SCALE GENOMIC DNA]</scope>
    <source>
        <strain evidence="2 3">SNUG30386</strain>
    </source>
</reference>
<dbReference type="RefSeq" id="WP_107001055.1">
    <property type="nucleotide sequence ID" value="NZ_DBFCBK010000023.1"/>
</dbReference>
<evidence type="ECO:0000313" key="3">
    <source>
        <dbReference type="Proteomes" id="UP000241048"/>
    </source>
</evidence>
<keyword evidence="3" id="KW-1185">Reference proteome</keyword>
<organism evidence="2 3">
    <name type="scientific">Clostridium fessum</name>
    <dbReference type="NCBI Taxonomy" id="2126740"/>
    <lineage>
        <taxon>Bacteria</taxon>
        <taxon>Bacillati</taxon>
        <taxon>Bacillota</taxon>
        <taxon>Clostridia</taxon>
        <taxon>Eubacteriales</taxon>
        <taxon>Clostridiaceae</taxon>
        <taxon>Clostridium</taxon>
    </lineage>
</organism>
<comment type="caution">
    <text evidence="2">The sequence shown here is derived from an EMBL/GenBank/DDBJ whole genome shotgun (WGS) entry which is preliminary data.</text>
</comment>
<evidence type="ECO:0000313" key="2">
    <source>
        <dbReference type="EMBL" id="PST36836.1"/>
    </source>
</evidence>
<feature type="transmembrane region" description="Helical" evidence="1">
    <location>
        <begin position="49"/>
        <end position="71"/>
    </location>
</feature>
<dbReference type="AlphaFoldDB" id="A0A2T3FNI8"/>
<sequence>MENKIVGAIFCFMSAVLISARYISAAIFMSGVASWNATLFAAGLEYVGPFLAIAAGIAFIIGILFLGYGLYQDIKKIKK</sequence>
<evidence type="ECO:0000256" key="1">
    <source>
        <dbReference type="SAM" id="Phobius"/>
    </source>
</evidence>
<protein>
    <submittedName>
        <fullName evidence="2">Uncharacterized protein</fullName>
    </submittedName>
</protein>
<name>A0A2T3FNI8_9CLOT</name>
<proteinExistence type="predicted"/>
<keyword evidence="1" id="KW-0472">Membrane</keyword>
<keyword evidence="1" id="KW-0812">Transmembrane</keyword>
<gene>
    <name evidence="2" type="ORF">C7U56_09735</name>
</gene>
<accession>A0A2T3FNI8</accession>
<dbReference type="EMBL" id="PYLO01000003">
    <property type="protein sequence ID" value="PST36836.1"/>
    <property type="molecule type" value="Genomic_DNA"/>
</dbReference>
<keyword evidence="1" id="KW-1133">Transmembrane helix</keyword>
<dbReference type="Proteomes" id="UP000241048">
    <property type="component" value="Unassembled WGS sequence"/>
</dbReference>
<dbReference type="GeneID" id="79840388"/>